<evidence type="ECO:0000313" key="4">
    <source>
        <dbReference type="Proteomes" id="UP001443914"/>
    </source>
</evidence>
<feature type="domain" description="F-box" evidence="1">
    <location>
        <begin position="14"/>
        <end position="49"/>
    </location>
</feature>
<organism evidence="3 4">
    <name type="scientific">Saponaria officinalis</name>
    <name type="common">Common soapwort</name>
    <name type="synonym">Lychnis saponaria</name>
    <dbReference type="NCBI Taxonomy" id="3572"/>
    <lineage>
        <taxon>Eukaryota</taxon>
        <taxon>Viridiplantae</taxon>
        <taxon>Streptophyta</taxon>
        <taxon>Embryophyta</taxon>
        <taxon>Tracheophyta</taxon>
        <taxon>Spermatophyta</taxon>
        <taxon>Magnoliopsida</taxon>
        <taxon>eudicotyledons</taxon>
        <taxon>Gunneridae</taxon>
        <taxon>Pentapetalae</taxon>
        <taxon>Caryophyllales</taxon>
        <taxon>Caryophyllaceae</taxon>
        <taxon>Caryophylleae</taxon>
        <taxon>Saponaria</taxon>
    </lineage>
</organism>
<comment type="caution">
    <text evidence="3">The sequence shown here is derived from an EMBL/GenBank/DDBJ whole genome shotgun (WGS) entry which is preliminary data.</text>
</comment>
<keyword evidence="4" id="KW-1185">Reference proteome</keyword>
<evidence type="ECO:0008006" key="5">
    <source>
        <dbReference type="Google" id="ProtNLM"/>
    </source>
</evidence>
<dbReference type="EMBL" id="JBDFQZ010000009">
    <property type="protein sequence ID" value="KAK9690034.1"/>
    <property type="molecule type" value="Genomic_DNA"/>
</dbReference>
<dbReference type="InterPro" id="IPR036047">
    <property type="entry name" value="F-box-like_dom_sf"/>
</dbReference>
<dbReference type="InterPro" id="IPR053772">
    <property type="entry name" value="At1g61320/At1g61330-like"/>
</dbReference>
<dbReference type="Gene3D" id="3.80.10.10">
    <property type="entry name" value="Ribonuclease Inhibitor"/>
    <property type="match status" value="1"/>
</dbReference>
<dbReference type="InterPro" id="IPR001810">
    <property type="entry name" value="F-box_dom"/>
</dbReference>
<dbReference type="Pfam" id="PF23622">
    <property type="entry name" value="LRR_At1g61320_AtMIF1"/>
    <property type="match status" value="1"/>
</dbReference>
<dbReference type="SUPFAM" id="SSF52047">
    <property type="entry name" value="RNI-like"/>
    <property type="match status" value="1"/>
</dbReference>
<dbReference type="InterPro" id="IPR055357">
    <property type="entry name" value="LRR_At1g61320_AtMIF1"/>
</dbReference>
<dbReference type="Proteomes" id="UP001443914">
    <property type="component" value="Unassembled WGS sequence"/>
</dbReference>
<proteinExistence type="predicted"/>
<evidence type="ECO:0000313" key="3">
    <source>
        <dbReference type="EMBL" id="KAK9690034.1"/>
    </source>
</evidence>
<evidence type="ECO:0000259" key="2">
    <source>
        <dbReference type="Pfam" id="PF23622"/>
    </source>
</evidence>
<dbReference type="InterPro" id="IPR032675">
    <property type="entry name" value="LRR_dom_sf"/>
</dbReference>
<dbReference type="Pfam" id="PF00646">
    <property type="entry name" value="F-box"/>
    <property type="match status" value="1"/>
</dbReference>
<evidence type="ECO:0000259" key="1">
    <source>
        <dbReference type="Pfam" id="PF00646"/>
    </source>
</evidence>
<dbReference type="SUPFAM" id="SSF81383">
    <property type="entry name" value="F-box domain"/>
    <property type="match status" value="1"/>
</dbReference>
<gene>
    <name evidence="3" type="ORF">RND81_09G099900</name>
</gene>
<sequence length="528" mass="60671">MEKKLHLHMGFDRISSLPDPIKAYILSQLPTIDAVKTSILSNTWRASWTQIHTLDLSRNKLPNLLAYSYFFDTYVNDSTKVSKETIIRTRGLFYEFLDRAFESISMLEKLKLYVPGIGSDSKFRLDAWIERGFGFRQLIEFNFEWGYESSENFRYCLPNCVFSSSLIRKLTLVNCEVGSSSLTDIHLPLLCDLCLVNVYLNGEAMSSLIANCPNLEDLNFDTCDGLESLEISGLSKLKKARIKYAYENPLAIEIEAPSLLEFTYECENLCENEGFCEIELVDCLNVKRFTAIGTALDDFNLHYLLRRLPALERLELYHSEVNAPNLKVFHYEDDEPVTLPLRGITPRLKEAFVYLKPNIKNDKYYAVLVQFFAKLRHCERLILCVGSEEDLIVSEKVRTKTRPPLSDVKHVMVKLRVPFKKRTPVSFVESLLWLAPCPETISISNSRVPVLKSLEFVYEKPSKSQKKCGCWKSLTINCWRHSLNKVTIKNKKGAEDDSKLANFLTNARIDGKIVNCSYKSFQSEPKKN</sequence>
<name>A0AAW1IJ50_SAPOF</name>
<accession>A0AAW1IJ50</accession>
<dbReference type="AlphaFoldDB" id="A0AAW1IJ50"/>
<dbReference type="PANTHER" id="PTHR34145:SF51">
    <property type="entry name" value="FBD DOMAIN-CONTAINING PROTEIN"/>
    <property type="match status" value="1"/>
</dbReference>
<reference evidence="3" key="1">
    <citation type="submission" date="2024-03" db="EMBL/GenBank/DDBJ databases">
        <title>WGS assembly of Saponaria officinalis var. Norfolk2.</title>
        <authorList>
            <person name="Jenkins J."/>
            <person name="Shu S."/>
            <person name="Grimwood J."/>
            <person name="Barry K."/>
            <person name="Goodstein D."/>
            <person name="Schmutz J."/>
            <person name="Leebens-Mack J."/>
            <person name="Osbourn A."/>
        </authorList>
    </citation>
    <scope>NUCLEOTIDE SEQUENCE [LARGE SCALE GENOMIC DNA]</scope>
    <source>
        <strain evidence="3">JIC</strain>
    </source>
</reference>
<protein>
    <recommendedName>
        <fullName evidence="5">F-box domain-containing protein</fullName>
    </recommendedName>
</protein>
<dbReference type="PANTHER" id="PTHR34145">
    <property type="entry name" value="OS02G0105600 PROTEIN"/>
    <property type="match status" value="1"/>
</dbReference>
<feature type="domain" description="At1g61320/AtMIF1 LRR" evidence="2">
    <location>
        <begin position="124"/>
        <end position="317"/>
    </location>
</feature>